<evidence type="ECO:0000313" key="2">
    <source>
        <dbReference type="Proteomes" id="UP000198508"/>
    </source>
</evidence>
<organism evidence="1 2">
    <name type="scientific">Enterocloster lavalensis</name>
    <dbReference type="NCBI Taxonomy" id="460384"/>
    <lineage>
        <taxon>Bacteria</taxon>
        <taxon>Bacillati</taxon>
        <taxon>Bacillota</taxon>
        <taxon>Clostridia</taxon>
        <taxon>Lachnospirales</taxon>
        <taxon>Lachnospiraceae</taxon>
        <taxon>Enterocloster</taxon>
    </lineage>
</organism>
<sequence>MEVRHNEITVSPVTTPYGYEEHYLLVDGISVAELTDRFVREDGDNDLKRFRSLMGLCPAWGPGMQNRGEIRFIHHLLWREEPVHLPILVCEDDLDLSCIVIVAAVRKQGGTVFWDRIGYVDHSEWDPGQEMASGILCLEAYTQEDWDRYGDNIALEQVRSRDWCAWISEHWDEELYRRRMNYTLPYFQDERHIRWLRDTGYAFGRTAYENCIRFYEEELRRAGKFPFCP</sequence>
<accession>A0A1I0ASF5</accession>
<dbReference type="STRING" id="460384.SAMN05216313_101181"/>
<dbReference type="Proteomes" id="UP000198508">
    <property type="component" value="Unassembled WGS sequence"/>
</dbReference>
<name>A0A1I0ASF5_9FIRM</name>
<dbReference type="AlphaFoldDB" id="A0A1I0ASF5"/>
<keyword evidence="2" id="KW-1185">Reference proteome</keyword>
<proteinExistence type="predicted"/>
<dbReference type="RefSeq" id="WP_092360440.1">
    <property type="nucleotide sequence ID" value="NZ_FOIM01000001.1"/>
</dbReference>
<dbReference type="GeneID" id="93278564"/>
<protein>
    <submittedName>
        <fullName evidence="1">Uncharacterized protein</fullName>
    </submittedName>
</protein>
<gene>
    <name evidence="1" type="ORF">SAMN05216313_101181</name>
</gene>
<evidence type="ECO:0000313" key="1">
    <source>
        <dbReference type="EMBL" id="SES97317.1"/>
    </source>
</evidence>
<reference evidence="2" key="1">
    <citation type="submission" date="2016-10" db="EMBL/GenBank/DDBJ databases">
        <authorList>
            <person name="Varghese N."/>
            <person name="Submissions S."/>
        </authorList>
    </citation>
    <scope>NUCLEOTIDE SEQUENCE [LARGE SCALE GENOMIC DNA]</scope>
    <source>
        <strain evidence="2">NLAE-zl-G277</strain>
    </source>
</reference>
<dbReference type="EMBL" id="FOIM01000001">
    <property type="protein sequence ID" value="SES97317.1"/>
    <property type="molecule type" value="Genomic_DNA"/>
</dbReference>